<sequence>MTRFKKALSALREEPRDPIERWLMGLPMFKTLSQAGVEIGESDAVKIMAVYACIRVIASEIAATPVQFLRNTPTGKERVPGRLASLLRYEPNPEMTASDFKRTMTLNLELWGNAYAEIVRNRSGEITSIWPIPAWRVTKKRDEKKDLYYSVMVEGGTAATLKDSQMLHLRAMGSGVVGMSFVALARDALGLALAAEVYGSNFFKNGAMASGIATYPRALSQEALDNFKTSFRESYEGLTNAQRIMFLEEGLTFQQLTIPNDAAQFLETRTYQMLEVCRFFGVPPHKIAILDHATFSNIEHQSMEFDQQCIQPRIIQWEEELRRVLLTKAEKESGYFFKFNLNSRWRVALATKTAYYTSMRQNGILNANEIRELEDMNPIPAEDGGDDYLINGNMIPITAAGRQDAPGQKGGGE</sequence>
<accession>A0A073IN26</accession>
<comment type="caution">
    <text evidence="1">The sequence shown here is derived from an EMBL/GenBank/DDBJ whole genome shotgun (WGS) entry which is preliminary data.</text>
</comment>
<gene>
    <name evidence="1" type="ORF">EH55_13180</name>
</gene>
<evidence type="ECO:0000313" key="2">
    <source>
        <dbReference type="Proteomes" id="UP000027665"/>
    </source>
</evidence>
<evidence type="ECO:0000313" key="1">
    <source>
        <dbReference type="EMBL" id="KEJ91124.1"/>
    </source>
</evidence>
<reference evidence="1 2" key="1">
    <citation type="submission" date="2014-04" db="EMBL/GenBank/DDBJ databases">
        <title>Draft Genome Sequence of Synergistes jonesii.</title>
        <authorList>
            <person name="Coil D.A."/>
            <person name="Eisen J.A."/>
            <person name="Holland-Moritz H.E."/>
        </authorList>
    </citation>
    <scope>NUCLEOTIDE SEQUENCE [LARGE SCALE GENOMIC DNA]</scope>
    <source>
        <strain evidence="1 2">78-1</strain>
    </source>
</reference>
<dbReference type="Proteomes" id="UP000027665">
    <property type="component" value="Unassembled WGS sequence"/>
</dbReference>
<dbReference type="eggNOG" id="COG4695">
    <property type="taxonomic scope" value="Bacteria"/>
</dbReference>
<dbReference type="InterPro" id="IPR006427">
    <property type="entry name" value="Portal_HK97"/>
</dbReference>
<protein>
    <recommendedName>
        <fullName evidence="3">Portal protein</fullName>
    </recommendedName>
</protein>
<evidence type="ECO:0008006" key="3">
    <source>
        <dbReference type="Google" id="ProtNLM"/>
    </source>
</evidence>
<dbReference type="InterPro" id="IPR006944">
    <property type="entry name" value="Phage/GTA_portal"/>
</dbReference>
<keyword evidence="2" id="KW-1185">Reference proteome</keyword>
<proteinExistence type="predicted"/>
<name>A0A073IN26_9BACT</name>
<dbReference type="AlphaFoldDB" id="A0A073IN26"/>
<organism evidence="1 2">
    <name type="scientific">Synergistes jonesii</name>
    <dbReference type="NCBI Taxonomy" id="2754"/>
    <lineage>
        <taxon>Bacteria</taxon>
        <taxon>Thermotogati</taxon>
        <taxon>Synergistota</taxon>
        <taxon>Synergistia</taxon>
        <taxon>Synergistales</taxon>
        <taxon>Synergistaceae</taxon>
        <taxon>Synergistes</taxon>
    </lineage>
</organism>
<dbReference type="NCBIfam" id="TIGR01537">
    <property type="entry name" value="portal_HK97"/>
    <property type="match status" value="1"/>
</dbReference>
<dbReference type="Pfam" id="PF04860">
    <property type="entry name" value="Phage_portal"/>
    <property type="match status" value="1"/>
</dbReference>
<dbReference type="EMBL" id="JMKI01000060">
    <property type="protein sequence ID" value="KEJ91124.1"/>
    <property type="molecule type" value="Genomic_DNA"/>
</dbReference>
<dbReference type="STRING" id="2754.EH55_13180"/>